<accession>A0AAW2WTW9</accession>
<evidence type="ECO:0000313" key="1">
    <source>
        <dbReference type="EMBL" id="KAL0444419.1"/>
    </source>
</evidence>
<dbReference type="EMBL" id="JACGWN010000007">
    <property type="protein sequence ID" value="KAL0444419.1"/>
    <property type="molecule type" value="Genomic_DNA"/>
</dbReference>
<proteinExistence type="predicted"/>
<protein>
    <submittedName>
        <fullName evidence="1">Uncharacterized protein</fullName>
    </submittedName>
</protein>
<gene>
    <name evidence="1" type="ORF">Slati_2164600</name>
</gene>
<dbReference type="Gene3D" id="2.40.70.10">
    <property type="entry name" value="Acid Proteases"/>
    <property type="match status" value="1"/>
</dbReference>
<sequence length="121" mass="13264">MGFEGSMIRAKGEISLPISLGEEPCRKTHVTNFLVVDTKNPSYNVILGRPTLNAFKAIISTSCLKIKFLTEWGVGEVSGDQYNARECRFHALKQIPGTKPAGNYNQHTGKINPVNEKGACL</sequence>
<dbReference type="PANTHER" id="PTHR33240:SF8">
    <property type="entry name" value="OS03G0439900 PROTEIN"/>
    <property type="match status" value="1"/>
</dbReference>
<dbReference type="AlphaFoldDB" id="A0AAW2WTW9"/>
<dbReference type="InterPro" id="IPR021109">
    <property type="entry name" value="Peptidase_aspartic_dom_sf"/>
</dbReference>
<name>A0AAW2WTW9_9LAMI</name>
<dbReference type="PANTHER" id="PTHR33240">
    <property type="entry name" value="OS08G0508500 PROTEIN"/>
    <property type="match status" value="1"/>
</dbReference>
<comment type="caution">
    <text evidence="1">The sequence shown here is derived from an EMBL/GenBank/DDBJ whole genome shotgun (WGS) entry which is preliminary data.</text>
</comment>
<organism evidence="1">
    <name type="scientific">Sesamum latifolium</name>
    <dbReference type="NCBI Taxonomy" id="2727402"/>
    <lineage>
        <taxon>Eukaryota</taxon>
        <taxon>Viridiplantae</taxon>
        <taxon>Streptophyta</taxon>
        <taxon>Embryophyta</taxon>
        <taxon>Tracheophyta</taxon>
        <taxon>Spermatophyta</taxon>
        <taxon>Magnoliopsida</taxon>
        <taxon>eudicotyledons</taxon>
        <taxon>Gunneridae</taxon>
        <taxon>Pentapetalae</taxon>
        <taxon>asterids</taxon>
        <taxon>lamiids</taxon>
        <taxon>Lamiales</taxon>
        <taxon>Pedaliaceae</taxon>
        <taxon>Sesamum</taxon>
    </lineage>
</organism>
<reference evidence="1" key="1">
    <citation type="submission" date="2020-06" db="EMBL/GenBank/DDBJ databases">
        <authorList>
            <person name="Li T."/>
            <person name="Hu X."/>
            <person name="Zhang T."/>
            <person name="Song X."/>
            <person name="Zhang H."/>
            <person name="Dai N."/>
            <person name="Sheng W."/>
            <person name="Hou X."/>
            <person name="Wei L."/>
        </authorList>
    </citation>
    <scope>NUCLEOTIDE SEQUENCE</scope>
    <source>
        <strain evidence="1">KEN1</strain>
        <tissue evidence="1">Leaf</tissue>
    </source>
</reference>
<reference evidence="1" key="2">
    <citation type="journal article" date="2024" name="Plant">
        <title>Genomic evolution and insights into agronomic trait innovations of Sesamum species.</title>
        <authorList>
            <person name="Miao H."/>
            <person name="Wang L."/>
            <person name="Qu L."/>
            <person name="Liu H."/>
            <person name="Sun Y."/>
            <person name="Le M."/>
            <person name="Wang Q."/>
            <person name="Wei S."/>
            <person name="Zheng Y."/>
            <person name="Lin W."/>
            <person name="Duan Y."/>
            <person name="Cao H."/>
            <person name="Xiong S."/>
            <person name="Wang X."/>
            <person name="Wei L."/>
            <person name="Li C."/>
            <person name="Ma Q."/>
            <person name="Ju M."/>
            <person name="Zhao R."/>
            <person name="Li G."/>
            <person name="Mu C."/>
            <person name="Tian Q."/>
            <person name="Mei H."/>
            <person name="Zhang T."/>
            <person name="Gao T."/>
            <person name="Zhang H."/>
        </authorList>
    </citation>
    <scope>NUCLEOTIDE SEQUENCE</scope>
    <source>
        <strain evidence="1">KEN1</strain>
    </source>
</reference>